<evidence type="ECO:0000259" key="12">
    <source>
        <dbReference type="PROSITE" id="PS50011"/>
    </source>
</evidence>
<dbReference type="EMBL" id="QROE01000002">
    <property type="protein sequence ID" value="RHK96635.1"/>
    <property type="molecule type" value="Genomic_DNA"/>
</dbReference>
<evidence type="ECO:0000256" key="1">
    <source>
        <dbReference type="ARBA" id="ARBA00012513"/>
    </source>
</evidence>
<evidence type="ECO:0000256" key="9">
    <source>
        <dbReference type="PROSITE-ProRule" id="PRU10141"/>
    </source>
</evidence>
<feature type="domain" description="PASTA" evidence="13">
    <location>
        <begin position="406"/>
        <end position="473"/>
    </location>
</feature>
<evidence type="ECO:0000259" key="13">
    <source>
        <dbReference type="PROSITE" id="PS51178"/>
    </source>
</evidence>
<feature type="compositionally biased region" description="Low complexity" evidence="10">
    <location>
        <begin position="630"/>
        <end position="647"/>
    </location>
</feature>
<feature type="transmembrane region" description="Helical" evidence="11">
    <location>
        <begin position="358"/>
        <end position="380"/>
    </location>
</feature>
<comment type="catalytic activity">
    <reaction evidence="7">
        <text>L-threonyl-[protein] + ATP = O-phospho-L-threonyl-[protein] + ADP + H(+)</text>
        <dbReference type="Rhea" id="RHEA:46608"/>
        <dbReference type="Rhea" id="RHEA-COMP:11060"/>
        <dbReference type="Rhea" id="RHEA-COMP:11605"/>
        <dbReference type="ChEBI" id="CHEBI:15378"/>
        <dbReference type="ChEBI" id="CHEBI:30013"/>
        <dbReference type="ChEBI" id="CHEBI:30616"/>
        <dbReference type="ChEBI" id="CHEBI:61977"/>
        <dbReference type="ChEBI" id="CHEBI:456216"/>
        <dbReference type="EC" id="2.7.11.1"/>
    </reaction>
</comment>
<keyword evidence="6 9" id="KW-0067">ATP-binding</keyword>
<evidence type="ECO:0000313" key="17">
    <source>
        <dbReference type="EMBL" id="RHE78453.1"/>
    </source>
</evidence>
<dbReference type="InterPro" id="IPR017441">
    <property type="entry name" value="Protein_kinase_ATP_BS"/>
</dbReference>
<evidence type="ECO:0000256" key="6">
    <source>
        <dbReference type="ARBA" id="ARBA00022840"/>
    </source>
</evidence>
<sequence>MLKTGMIIAERYEILGKIGTGGMADVYKAKDHKLNRFVAVKVLKPEFREDTTFIRKFRSEAQAAAGLTHPNIVNVFDVGDDEGVYYIVMELIEGITLKEYIAKKGKLSIKEATSIAIQVSMGLEAAHNHGIVHRDVKPQNIIISTDGKVKVTDFGIARAASSNTISSNVMGSVHYSSPEQVRGGYSDEKSDIYSLGITLYEMVTGRVPFDGDTTVAIAIKHLQEEMVPPSVYTEELPYSLEQIILKCTQKSVNRRYEKMEDVIADLKHSLIDPQGNFVKLSSVDNEAKTVVISDEELGEIKHTPKNRTSQRKQDVAELEDEVLDDDYDDDDDDYEDEYRRRREEKKSRNKKKHKAPNSALTILSLVAGAVILVIAIFFIGKAAGIIGGETQTDNQQEQNTDTTGTDEDGMVTVPNLVGKTEDEAAALLEEEKLGKQMMGEENSTQEKGRISSQDIPAGTKVEQYTTLKYYLSKGQQEVVMPDLSGETGIDAQQTLEDLGLNVTVQKEYSEDDGTGYPMVNPGYVDSVTPTAGSSVSAGDEVTLVVSRGLDYGDSVSVPSVVGMTKNDAITTLGKWTDIKVTEQQSSDVASGEVISQDPAADEYADPDQPIEIVVSSGNEAPSSDTEDTSATDNTASAQSTDSTQQSAAAANGEVWKCTQTLNTPTGYQGGQVRLELLQDVNGETQSSIIVDCKQITFPYTLDVTGAPGVSEGTLYVSEVVDGTIQQLGQYPLTFKKAE</sequence>
<dbReference type="Gene3D" id="3.30.10.20">
    <property type="match status" value="3"/>
</dbReference>
<feature type="region of interest" description="Disordered" evidence="10">
    <location>
        <begin position="615"/>
        <end position="647"/>
    </location>
</feature>
<dbReference type="SMART" id="SM00220">
    <property type="entry name" value="S_TKc"/>
    <property type="match status" value="1"/>
</dbReference>
<evidence type="ECO:0000256" key="4">
    <source>
        <dbReference type="ARBA" id="ARBA00022741"/>
    </source>
</evidence>
<evidence type="ECO:0000313" key="21">
    <source>
        <dbReference type="Proteomes" id="UP000261105"/>
    </source>
</evidence>
<evidence type="ECO:0000313" key="16">
    <source>
        <dbReference type="EMBL" id="RHC09374.1"/>
    </source>
</evidence>
<dbReference type="InterPro" id="IPR008271">
    <property type="entry name" value="Ser/Thr_kinase_AS"/>
</dbReference>
<feature type="compositionally biased region" description="Acidic residues" evidence="10">
    <location>
        <begin position="316"/>
        <end position="336"/>
    </location>
</feature>
<evidence type="ECO:0000256" key="3">
    <source>
        <dbReference type="ARBA" id="ARBA00022679"/>
    </source>
</evidence>
<evidence type="ECO:0000313" key="18">
    <source>
        <dbReference type="EMBL" id="RHK96635.1"/>
    </source>
</evidence>
<evidence type="ECO:0000313" key="19">
    <source>
        <dbReference type="EMBL" id="RHL50444.1"/>
    </source>
</evidence>
<evidence type="ECO:0000256" key="10">
    <source>
        <dbReference type="SAM" id="MobiDB-lite"/>
    </source>
</evidence>
<proteinExistence type="predicted"/>
<dbReference type="GO" id="GO:0004674">
    <property type="term" value="F:protein serine/threonine kinase activity"/>
    <property type="evidence" value="ECO:0007669"/>
    <property type="project" value="UniProtKB-KW"/>
</dbReference>
<evidence type="ECO:0000313" key="14">
    <source>
        <dbReference type="EMBL" id="CUP13875.1"/>
    </source>
</evidence>
<organism evidence="14 20">
    <name type="scientific">Blautia obeum</name>
    <dbReference type="NCBI Taxonomy" id="40520"/>
    <lineage>
        <taxon>Bacteria</taxon>
        <taxon>Bacillati</taxon>
        <taxon>Bacillota</taxon>
        <taxon>Clostridia</taxon>
        <taxon>Lachnospirales</taxon>
        <taxon>Lachnospiraceae</taxon>
        <taxon>Blautia</taxon>
    </lineage>
</organism>
<name>A0A174KWM6_9FIRM</name>
<keyword evidence="11" id="KW-0472">Membrane</keyword>
<feature type="region of interest" description="Disordered" evidence="10">
    <location>
        <begin position="390"/>
        <end position="410"/>
    </location>
</feature>
<dbReference type="Pfam" id="PF03793">
    <property type="entry name" value="PASTA"/>
    <property type="match status" value="3"/>
</dbReference>
<reference evidence="14 20" key="1">
    <citation type="submission" date="2015-09" db="EMBL/GenBank/DDBJ databases">
        <authorList>
            <consortium name="Pathogen Informatics"/>
        </authorList>
    </citation>
    <scope>NUCLEOTIDE SEQUENCE [LARGE SCALE GENOMIC DNA]</scope>
    <source>
        <strain evidence="14 20">2789STDY5834921</strain>
    </source>
</reference>
<dbReference type="EMBL" id="QROS01000001">
    <property type="protein sequence ID" value="RHL50444.1"/>
    <property type="molecule type" value="Genomic_DNA"/>
</dbReference>
<feature type="compositionally biased region" description="Basic and acidic residues" evidence="10">
    <location>
        <begin position="337"/>
        <end position="346"/>
    </location>
</feature>
<dbReference type="Proteomes" id="UP000095413">
    <property type="component" value="Unassembled WGS sequence"/>
</dbReference>
<evidence type="ECO:0000313" key="25">
    <source>
        <dbReference type="Proteomes" id="UP000285897"/>
    </source>
</evidence>
<evidence type="ECO:0000313" key="20">
    <source>
        <dbReference type="Proteomes" id="UP000095413"/>
    </source>
</evidence>
<gene>
    <name evidence="14" type="primary">prkC_1</name>
    <name evidence="15" type="synonym">pknB</name>
    <name evidence="19" type="ORF">DW021_01910</name>
    <name evidence="18" type="ORF">DW040_05415</name>
    <name evidence="17" type="ORF">DW723_00220</name>
    <name evidence="16" type="ORF">DW859_05170</name>
    <name evidence="15" type="ORF">DXB38_05465</name>
    <name evidence="14" type="ORF">ERS852533_00417</name>
</gene>
<dbReference type="PROSITE" id="PS00107">
    <property type="entry name" value="PROTEIN_KINASE_ATP"/>
    <property type="match status" value="1"/>
</dbReference>
<dbReference type="PANTHER" id="PTHR43289">
    <property type="entry name" value="MITOGEN-ACTIVATED PROTEIN KINASE KINASE KINASE 20-RELATED"/>
    <property type="match status" value="1"/>
</dbReference>
<protein>
    <recommendedName>
        <fullName evidence="1">non-specific serine/threonine protein kinase</fullName>
        <ecNumber evidence="1">2.7.11.1</ecNumber>
    </recommendedName>
</protein>
<dbReference type="Proteomes" id="UP000265808">
    <property type="component" value="Unassembled WGS sequence"/>
</dbReference>
<evidence type="ECO:0000313" key="23">
    <source>
        <dbReference type="Proteomes" id="UP000283928"/>
    </source>
</evidence>
<evidence type="ECO:0000313" key="24">
    <source>
        <dbReference type="Proteomes" id="UP000284267"/>
    </source>
</evidence>
<evidence type="ECO:0000256" key="2">
    <source>
        <dbReference type="ARBA" id="ARBA00022527"/>
    </source>
</evidence>
<feature type="binding site" evidence="9">
    <location>
        <position position="41"/>
    </location>
    <ligand>
        <name>ATP</name>
        <dbReference type="ChEBI" id="CHEBI:30616"/>
    </ligand>
</feature>
<keyword evidence="11" id="KW-0812">Transmembrane</keyword>
<dbReference type="InterPro" id="IPR005543">
    <property type="entry name" value="PASTA_dom"/>
</dbReference>
<dbReference type="RefSeq" id="WP_055055321.1">
    <property type="nucleotide sequence ID" value="NZ_CABJDZ010000002.1"/>
</dbReference>
<dbReference type="PANTHER" id="PTHR43289:SF34">
    <property type="entry name" value="SERINE_THREONINE-PROTEIN KINASE YBDM-RELATED"/>
    <property type="match status" value="1"/>
</dbReference>
<dbReference type="Proteomes" id="UP000284267">
    <property type="component" value="Unassembled WGS sequence"/>
</dbReference>
<keyword evidence="5 14" id="KW-0418">Kinase</keyword>
<comment type="catalytic activity">
    <reaction evidence="8">
        <text>L-seryl-[protein] + ATP = O-phospho-L-seryl-[protein] + ADP + H(+)</text>
        <dbReference type="Rhea" id="RHEA:17989"/>
        <dbReference type="Rhea" id="RHEA-COMP:9863"/>
        <dbReference type="Rhea" id="RHEA-COMP:11604"/>
        <dbReference type="ChEBI" id="CHEBI:15378"/>
        <dbReference type="ChEBI" id="CHEBI:29999"/>
        <dbReference type="ChEBI" id="CHEBI:30616"/>
        <dbReference type="ChEBI" id="CHEBI:83421"/>
        <dbReference type="ChEBI" id="CHEBI:456216"/>
        <dbReference type="EC" id="2.7.11.1"/>
    </reaction>
</comment>
<dbReference type="AlphaFoldDB" id="A0A174KWM6"/>
<dbReference type="PROSITE" id="PS50011">
    <property type="entry name" value="PROTEIN_KINASE_DOM"/>
    <property type="match status" value="1"/>
</dbReference>
<evidence type="ECO:0000256" key="8">
    <source>
        <dbReference type="ARBA" id="ARBA00048679"/>
    </source>
</evidence>
<dbReference type="InterPro" id="IPR011009">
    <property type="entry name" value="Kinase-like_dom_sf"/>
</dbReference>
<dbReference type="NCBIfam" id="NF033483">
    <property type="entry name" value="PknB_PASTA_kin"/>
    <property type="match status" value="1"/>
</dbReference>
<evidence type="ECO:0000313" key="22">
    <source>
        <dbReference type="Proteomes" id="UP000265808"/>
    </source>
</evidence>
<feature type="domain" description="PASTA" evidence="13">
    <location>
        <begin position="552"/>
        <end position="616"/>
    </location>
</feature>
<feature type="region of interest" description="Disordered" evidence="10">
    <location>
        <begin position="301"/>
        <end position="354"/>
    </location>
</feature>
<dbReference type="Gene3D" id="3.30.200.20">
    <property type="entry name" value="Phosphorylase Kinase, domain 1"/>
    <property type="match status" value="1"/>
</dbReference>
<feature type="domain" description="PASTA" evidence="13">
    <location>
        <begin position="474"/>
        <end position="547"/>
    </location>
</feature>
<dbReference type="SUPFAM" id="SSF56112">
    <property type="entry name" value="Protein kinase-like (PK-like)"/>
    <property type="match status" value="1"/>
</dbReference>
<dbReference type="CDD" id="cd06577">
    <property type="entry name" value="PASTA_pknB"/>
    <property type="match status" value="3"/>
</dbReference>
<reference evidence="21 22" key="2">
    <citation type="submission" date="2018-08" db="EMBL/GenBank/DDBJ databases">
        <title>A genome reference for cultivated species of the human gut microbiota.</title>
        <authorList>
            <person name="Zou Y."/>
            <person name="Xue W."/>
            <person name="Luo G."/>
        </authorList>
    </citation>
    <scope>NUCLEOTIDE SEQUENCE [LARGE SCALE GENOMIC DNA]</scope>
    <source>
        <strain evidence="19 25">AF37-6AC</strain>
        <strain evidence="18 24">AF39-4</strain>
        <strain evidence="17 23">AM27-32LB</strain>
        <strain evidence="16 22">AM37-4AC</strain>
        <strain evidence="15 21">OM03-6</strain>
    </source>
</reference>
<evidence type="ECO:0000256" key="7">
    <source>
        <dbReference type="ARBA" id="ARBA00047899"/>
    </source>
</evidence>
<dbReference type="GO" id="GO:0005524">
    <property type="term" value="F:ATP binding"/>
    <property type="evidence" value="ECO:0007669"/>
    <property type="project" value="UniProtKB-UniRule"/>
</dbReference>
<dbReference type="PROSITE" id="PS51178">
    <property type="entry name" value="PASTA"/>
    <property type="match status" value="3"/>
</dbReference>
<feature type="domain" description="Protein kinase" evidence="12">
    <location>
        <begin position="12"/>
        <end position="271"/>
    </location>
</feature>
<dbReference type="PROSITE" id="PS00108">
    <property type="entry name" value="PROTEIN_KINASE_ST"/>
    <property type="match status" value="1"/>
</dbReference>
<evidence type="ECO:0000313" key="15">
    <source>
        <dbReference type="EMBL" id="RGN88520.1"/>
    </source>
</evidence>
<dbReference type="FunFam" id="1.10.510.10:FF:000021">
    <property type="entry name" value="Serine/threonine protein kinase"/>
    <property type="match status" value="1"/>
</dbReference>
<keyword evidence="2" id="KW-0723">Serine/threonine-protein kinase</keyword>
<keyword evidence="11" id="KW-1133">Transmembrane helix</keyword>
<dbReference type="Pfam" id="PF00069">
    <property type="entry name" value="Pkinase"/>
    <property type="match status" value="1"/>
</dbReference>
<dbReference type="OrthoDB" id="9788659at2"/>
<dbReference type="SMART" id="SM00740">
    <property type="entry name" value="PASTA"/>
    <property type="match status" value="3"/>
</dbReference>
<dbReference type="EC" id="2.7.11.1" evidence="1"/>
<dbReference type="EMBL" id="QSKO01000001">
    <property type="protein sequence ID" value="RHE78453.1"/>
    <property type="molecule type" value="Genomic_DNA"/>
</dbReference>
<dbReference type="Gene3D" id="1.10.510.10">
    <property type="entry name" value="Transferase(Phosphotransferase) domain 1"/>
    <property type="match status" value="1"/>
</dbReference>
<dbReference type="EMBL" id="QSUZ01000005">
    <property type="protein sequence ID" value="RGN88520.1"/>
    <property type="molecule type" value="Genomic_DNA"/>
</dbReference>
<evidence type="ECO:0000256" key="5">
    <source>
        <dbReference type="ARBA" id="ARBA00022777"/>
    </source>
</evidence>
<dbReference type="EMBL" id="QSHL01000002">
    <property type="protein sequence ID" value="RHC09374.1"/>
    <property type="molecule type" value="Genomic_DNA"/>
</dbReference>
<dbReference type="CDD" id="cd14014">
    <property type="entry name" value="STKc_PknB_like"/>
    <property type="match status" value="1"/>
</dbReference>
<accession>A0A174KWM6</accession>
<feature type="compositionally biased region" description="Low complexity" evidence="10">
    <location>
        <begin position="390"/>
        <end position="403"/>
    </location>
</feature>
<keyword evidence="4 9" id="KW-0547">Nucleotide-binding</keyword>
<dbReference type="EMBL" id="CZBA01000002">
    <property type="protein sequence ID" value="CUP13875.1"/>
    <property type="molecule type" value="Genomic_DNA"/>
</dbReference>
<dbReference type="Proteomes" id="UP000283928">
    <property type="component" value="Unassembled WGS sequence"/>
</dbReference>
<dbReference type="Proteomes" id="UP000261105">
    <property type="component" value="Unassembled WGS sequence"/>
</dbReference>
<dbReference type="Proteomes" id="UP000285897">
    <property type="component" value="Unassembled WGS sequence"/>
</dbReference>
<dbReference type="FunFam" id="3.30.200.20:FF:000035">
    <property type="entry name" value="Serine/threonine protein kinase Stk1"/>
    <property type="match status" value="1"/>
</dbReference>
<dbReference type="InterPro" id="IPR000719">
    <property type="entry name" value="Prot_kinase_dom"/>
</dbReference>
<keyword evidence="3 14" id="KW-0808">Transferase</keyword>
<evidence type="ECO:0000256" key="11">
    <source>
        <dbReference type="SAM" id="Phobius"/>
    </source>
</evidence>